<keyword evidence="2" id="KW-1185">Reference proteome</keyword>
<organism evidence="1 2">
    <name type="scientific">Mucuna pruriens</name>
    <name type="common">Velvet bean</name>
    <name type="synonym">Dolichos pruriens</name>
    <dbReference type="NCBI Taxonomy" id="157652"/>
    <lineage>
        <taxon>Eukaryota</taxon>
        <taxon>Viridiplantae</taxon>
        <taxon>Streptophyta</taxon>
        <taxon>Embryophyta</taxon>
        <taxon>Tracheophyta</taxon>
        <taxon>Spermatophyta</taxon>
        <taxon>Magnoliopsida</taxon>
        <taxon>eudicotyledons</taxon>
        <taxon>Gunneridae</taxon>
        <taxon>Pentapetalae</taxon>
        <taxon>rosids</taxon>
        <taxon>fabids</taxon>
        <taxon>Fabales</taxon>
        <taxon>Fabaceae</taxon>
        <taxon>Papilionoideae</taxon>
        <taxon>50 kb inversion clade</taxon>
        <taxon>NPAAA clade</taxon>
        <taxon>indigoferoid/millettioid clade</taxon>
        <taxon>Phaseoleae</taxon>
        <taxon>Mucuna</taxon>
    </lineage>
</organism>
<reference evidence="1" key="1">
    <citation type="submission" date="2018-05" db="EMBL/GenBank/DDBJ databases">
        <title>Draft genome of Mucuna pruriens seed.</title>
        <authorList>
            <person name="Nnadi N.E."/>
            <person name="Vos R."/>
            <person name="Hasami M.H."/>
            <person name="Devisetty U.K."/>
            <person name="Aguiy J.C."/>
        </authorList>
    </citation>
    <scope>NUCLEOTIDE SEQUENCE [LARGE SCALE GENOMIC DNA]</scope>
    <source>
        <strain evidence="1">JCA_2017</strain>
    </source>
</reference>
<feature type="non-terminal residue" evidence="1">
    <location>
        <position position="1"/>
    </location>
</feature>
<dbReference type="OrthoDB" id="1739755at2759"/>
<name>A0A371G083_MUCPR</name>
<proteinExistence type="predicted"/>
<dbReference type="AlphaFoldDB" id="A0A371G083"/>
<gene>
    <name evidence="1" type="ORF">CR513_35050</name>
</gene>
<dbReference type="Proteomes" id="UP000257109">
    <property type="component" value="Unassembled WGS sequence"/>
</dbReference>
<sequence length="82" mass="9649">MPTPWFADICNFVAASKFPLEASQLYKEKLRSNAKCILYTKIKLVLQFCHATSRGAHYGSTRTTRKVLDYEFYWPTIFRDTY</sequence>
<evidence type="ECO:0000313" key="1">
    <source>
        <dbReference type="EMBL" id="RDX83969.1"/>
    </source>
</evidence>
<accession>A0A371G083</accession>
<evidence type="ECO:0008006" key="3">
    <source>
        <dbReference type="Google" id="ProtNLM"/>
    </source>
</evidence>
<comment type="caution">
    <text evidence="1">The sequence shown here is derived from an EMBL/GenBank/DDBJ whole genome shotgun (WGS) entry which is preliminary data.</text>
</comment>
<dbReference type="Gene3D" id="1.10.340.70">
    <property type="match status" value="1"/>
</dbReference>
<evidence type="ECO:0000313" key="2">
    <source>
        <dbReference type="Proteomes" id="UP000257109"/>
    </source>
</evidence>
<protein>
    <recommendedName>
        <fullName evidence="3">Integrase zinc-binding domain-containing protein</fullName>
    </recommendedName>
</protein>
<dbReference type="EMBL" id="QJKJ01007191">
    <property type="protein sequence ID" value="RDX83969.1"/>
    <property type="molecule type" value="Genomic_DNA"/>
</dbReference>